<comment type="caution">
    <text evidence="1">The sequence shown here is derived from an EMBL/GenBank/DDBJ whole genome shotgun (WGS) entry which is preliminary data.</text>
</comment>
<evidence type="ECO:0000313" key="1">
    <source>
        <dbReference type="EMBL" id="KAK3174459.1"/>
    </source>
</evidence>
<gene>
    <name evidence="1" type="ORF">OEA41_001705</name>
</gene>
<sequence length="188" mass="20626">MSTYEDVPFEDFSSADSNMLALFAIFGRHSMDPLISLTIDEATKAAYVRMHATLLHLQAQRSLSYHPTPAETTIREALGVKRAEPKNGGLNAAFTSAVELVEVAWYYQELSKYTEALALVSLGLSICDKALDTVSDGALPLEETRAFLQLRTELEGTRAIIACDIGDQETALFYGQKQFSLQEQLAAG</sequence>
<organism evidence="1 2">
    <name type="scientific">Lepraria neglecta</name>
    <dbReference type="NCBI Taxonomy" id="209136"/>
    <lineage>
        <taxon>Eukaryota</taxon>
        <taxon>Fungi</taxon>
        <taxon>Dikarya</taxon>
        <taxon>Ascomycota</taxon>
        <taxon>Pezizomycotina</taxon>
        <taxon>Lecanoromycetes</taxon>
        <taxon>OSLEUM clade</taxon>
        <taxon>Lecanoromycetidae</taxon>
        <taxon>Lecanorales</taxon>
        <taxon>Lecanorineae</taxon>
        <taxon>Stereocaulaceae</taxon>
        <taxon>Lepraria</taxon>
    </lineage>
</organism>
<keyword evidence="2" id="KW-1185">Reference proteome</keyword>
<dbReference type="EMBL" id="JASNWA010000006">
    <property type="protein sequence ID" value="KAK3174459.1"/>
    <property type="molecule type" value="Genomic_DNA"/>
</dbReference>
<evidence type="ECO:0000313" key="2">
    <source>
        <dbReference type="Proteomes" id="UP001276659"/>
    </source>
</evidence>
<reference evidence="1" key="1">
    <citation type="submission" date="2022-11" db="EMBL/GenBank/DDBJ databases">
        <title>Chromosomal genome sequence assembly and mating type (MAT) locus characterization of the leprose asexual lichenized fungus Lepraria neglecta (Nyl.) Erichsen.</title>
        <authorList>
            <person name="Allen J.L."/>
            <person name="Pfeffer B."/>
        </authorList>
    </citation>
    <scope>NUCLEOTIDE SEQUENCE</scope>
    <source>
        <strain evidence="1">Allen 5258</strain>
    </source>
</reference>
<protein>
    <submittedName>
        <fullName evidence="1">Uncharacterized protein</fullName>
    </submittedName>
</protein>
<name>A0AAD9ZAJ2_9LECA</name>
<dbReference type="Proteomes" id="UP001276659">
    <property type="component" value="Unassembled WGS sequence"/>
</dbReference>
<accession>A0AAD9ZAJ2</accession>
<proteinExistence type="predicted"/>
<dbReference type="AlphaFoldDB" id="A0AAD9ZAJ2"/>